<dbReference type="HOGENOM" id="CLU_083873_5_2_7"/>
<feature type="transmembrane region" description="Helical" evidence="6">
    <location>
        <begin position="73"/>
        <end position="91"/>
    </location>
</feature>
<keyword evidence="5 6" id="KW-0472">Membrane</keyword>
<comment type="similarity">
    <text evidence="2">Belongs to the GtrA family.</text>
</comment>
<accession>E1QDU7</accession>
<keyword evidence="9" id="KW-1185">Reference proteome</keyword>
<evidence type="ECO:0000313" key="9">
    <source>
        <dbReference type="Proteomes" id="UP000009047"/>
    </source>
</evidence>
<protein>
    <submittedName>
        <fullName evidence="8">GtrA family protein</fullName>
    </submittedName>
</protein>
<feature type="transmembrane region" description="Helical" evidence="6">
    <location>
        <begin position="12"/>
        <end position="33"/>
    </location>
</feature>
<keyword evidence="3 6" id="KW-0812">Transmembrane</keyword>
<dbReference type="InterPro" id="IPR051401">
    <property type="entry name" value="GtrA_CellWall_Glycosyl"/>
</dbReference>
<dbReference type="Proteomes" id="UP000009047">
    <property type="component" value="Chromosome"/>
</dbReference>
<dbReference type="GO" id="GO:0005886">
    <property type="term" value="C:plasma membrane"/>
    <property type="evidence" value="ECO:0007669"/>
    <property type="project" value="TreeGrafter"/>
</dbReference>
<sequence length="141" mass="16132">MRLEQLLRRTPRWLRFIFGGGVNTVFTYGVYLALNLIMTYRWAYLIAYVLGVVFAYYFNAVFVFDVRLSWKGLFAYPVVYIVQYGVSALLLEGLVKALDMSPKLAPLVVIVVMIPITYFLNKYVLKASEKTVAPSGKIIDK</sequence>
<dbReference type="AlphaFoldDB" id="E1QDU7"/>
<proteinExistence type="inferred from homology"/>
<gene>
    <name evidence="8" type="ordered locus">Deba_0358</name>
</gene>
<dbReference type="PANTHER" id="PTHR38459">
    <property type="entry name" value="PROPHAGE BACTOPRENOL-LINKED GLUCOSE TRANSLOCASE HOMOLOG"/>
    <property type="match status" value="1"/>
</dbReference>
<feature type="domain" description="GtrA/DPMS transmembrane" evidence="7">
    <location>
        <begin position="15"/>
        <end position="124"/>
    </location>
</feature>
<dbReference type="InterPro" id="IPR007267">
    <property type="entry name" value="GtrA_DPMS_TM"/>
</dbReference>
<feature type="transmembrane region" description="Helical" evidence="6">
    <location>
        <begin position="103"/>
        <end position="120"/>
    </location>
</feature>
<evidence type="ECO:0000256" key="3">
    <source>
        <dbReference type="ARBA" id="ARBA00022692"/>
    </source>
</evidence>
<dbReference type="STRING" id="644282.Deba_0358"/>
<evidence type="ECO:0000256" key="5">
    <source>
        <dbReference type="ARBA" id="ARBA00023136"/>
    </source>
</evidence>
<comment type="subcellular location">
    <subcellularLocation>
        <location evidence="1">Membrane</location>
        <topology evidence="1">Multi-pass membrane protein</topology>
    </subcellularLocation>
</comment>
<dbReference type="EMBL" id="CP002085">
    <property type="protein sequence ID" value="ADK83733.1"/>
    <property type="molecule type" value="Genomic_DNA"/>
</dbReference>
<feature type="transmembrane region" description="Helical" evidence="6">
    <location>
        <begin position="45"/>
        <end position="66"/>
    </location>
</feature>
<evidence type="ECO:0000259" key="7">
    <source>
        <dbReference type="Pfam" id="PF04138"/>
    </source>
</evidence>
<dbReference type="KEGG" id="dbr:Deba_0358"/>
<evidence type="ECO:0000313" key="8">
    <source>
        <dbReference type="EMBL" id="ADK83733.1"/>
    </source>
</evidence>
<evidence type="ECO:0000256" key="4">
    <source>
        <dbReference type="ARBA" id="ARBA00022989"/>
    </source>
</evidence>
<name>E1QDU7_DESB2</name>
<dbReference type="PANTHER" id="PTHR38459:SF1">
    <property type="entry name" value="PROPHAGE BACTOPRENOL-LINKED GLUCOSE TRANSLOCASE HOMOLOG"/>
    <property type="match status" value="1"/>
</dbReference>
<dbReference type="eggNOG" id="COG2246">
    <property type="taxonomic scope" value="Bacteria"/>
</dbReference>
<organism evidence="8 9">
    <name type="scientific">Desulfarculus baarsii (strain ATCC 33931 / DSM 2075 / LMG 7858 / VKM B-1802 / 2st14)</name>
    <dbReference type="NCBI Taxonomy" id="644282"/>
    <lineage>
        <taxon>Bacteria</taxon>
        <taxon>Pseudomonadati</taxon>
        <taxon>Thermodesulfobacteriota</taxon>
        <taxon>Desulfarculia</taxon>
        <taxon>Desulfarculales</taxon>
        <taxon>Desulfarculaceae</taxon>
        <taxon>Desulfarculus</taxon>
    </lineage>
</organism>
<dbReference type="GO" id="GO:0000271">
    <property type="term" value="P:polysaccharide biosynthetic process"/>
    <property type="evidence" value="ECO:0007669"/>
    <property type="project" value="InterPro"/>
</dbReference>
<evidence type="ECO:0000256" key="1">
    <source>
        <dbReference type="ARBA" id="ARBA00004141"/>
    </source>
</evidence>
<evidence type="ECO:0000256" key="2">
    <source>
        <dbReference type="ARBA" id="ARBA00009399"/>
    </source>
</evidence>
<evidence type="ECO:0000256" key="6">
    <source>
        <dbReference type="SAM" id="Phobius"/>
    </source>
</evidence>
<dbReference type="RefSeq" id="WP_013257189.1">
    <property type="nucleotide sequence ID" value="NC_014365.1"/>
</dbReference>
<keyword evidence="4 6" id="KW-1133">Transmembrane helix</keyword>
<dbReference type="Pfam" id="PF04138">
    <property type="entry name" value="GtrA_DPMS_TM"/>
    <property type="match status" value="1"/>
</dbReference>
<reference evidence="8 9" key="1">
    <citation type="journal article" date="2010" name="Stand. Genomic Sci.">
        <title>Complete genome sequence of Desulfarculus baarsii type strain (2st14).</title>
        <authorList>
            <person name="Sun H."/>
            <person name="Spring S."/>
            <person name="Lapidus A."/>
            <person name="Davenport K."/>
            <person name="Del Rio T.G."/>
            <person name="Tice H."/>
            <person name="Nolan M."/>
            <person name="Copeland A."/>
            <person name="Cheng J.F."/>
            <person name="Lucas S."/>
            <person name="Tapia R."/>
            <person name="Goodwin L."/>
            <person name="Pitluck S."/>
            <person name="Ivanova N."/>
            <person name="Pagani I."/>
            <person name="Mavromatis K."/>
            <person name="Ovchinnikova G."/>
            <person name="Pati A."/>
            <person name="Chen A."/>
            <person name="Palaniappan K."/>
            <person name="Hauser L."/>
            <person name="Chang Y.J."/>
            <person name="Jeffries C.D."/>
            <person name="Detter J.C."/>
            <person name="Han C."/>
            <person name="Rohde M."/>
            <person name="Brambilla E."/>
            <person name="Goker M."/>
            <person name="Woyke T."/>
            <person name="Bristow J."/>
            <person name="Eisen J.A."/>
            <person name="Markowitz V."/>
            <person name="Hugenholtz P."/>
            <person name="Kyrpides N.C."/>
            <person name="Klenk H.P."/>
            <person name="Land M."/>
        </authorList>
    </citation>
    <scope>NUCLEOTIDE SEQUENCE [LARGE SCALE GENOMIC DNA]</scope>
    <source>
        <strain evidence="9">ATCC 33931 / DSM 2075 / LMG 7858 / VKM B-1802 / 2st14</strain>
    </source>
</reference>